<proteinExistence type="inferred from homology"/>
<dbReference type="InParanoid" id="A0A1V9XKH5"/>
<keyword evidence="3" id="KW-1003">Cell membrane</keyword>
<feature type="transmembrane region" description="Helical" evidence="8">
    <location>
        <begin position="49"/>
        <end position="66"/>
    </location>
</feature>
<comment type="similarity">
    <text evidence="2 8">Belongs to the organo anion transporter (TC 2.A.60) family.</text>
</comment>
<keyword evidence="6 8" id="KW-0472">Membrane</keyword>
<dbReference type="AlphaFoldDB" id="A0A1V9XKH5"/>
<dbReference type="NCBIfam" id="TIGR00805">
    <property type="entry name" value="oat"/>
    <property type="match status" value="1"/>
</dbReference>
<dbReference type="InterPro" id="IPR004156">
    <property type="entry name" value="OATP"/>
</dbReference>
<dbReference type="Pfam" id="PF03137">
    <property type="entry name" value="OATP"/>
    <property type="match status" value="1"/>
</dbReference>
<comment type="caution">
    <text evidence="8">Lacks conserved residue(s) required for the propagation of feature annotation.</text>
</comment>
<feature type="transmembrane region" description="Helical" evidence="8">
    <location>
        <begin position="622"/>
        <end position="648"/>
    </location>
</feature>
<evidence type="ECO:0000259" key="9">
    <source>
        <dbReference type="PROSITE" id="PS51465"/>
    </source>
</evidence>
<dbReference type="EMBL" id="MNPL01009046">
    <property type="protein sequence ID" value="OQR73913.1"/>
    <property type="molecule type" value="Genomic_DNA"/>
</dbReference>
<keyword evidence="7" id="KW-1015">Disulfide bond</keyword>
<dbReference type="CDD" id="cd17336">
    <property type="entry name" value="MFS_SLCO_OATP"/>
    <property type="match status" value="1"/>
</dbReference>
<feature type="transmembrane region" description="Helical" evidence="8">
    <location>
        <begin position="453"/>
        <end position="474"/>
    </location>
</feature>
<feature type="transmembrane region" description="Helical" evidence="8">
    <location>
        <begin position="86"/>
        <end position="111"/>
    </location>
</feature>
<comment type="caution">
    <text evidence="10">The sequence shown here is derived from an EMBL/GenBank/DDBJ whole genome shotgun (WGS) entry which is preliminary data.</text>
</comment>
<evidence type="ECO:0000256" key="5">
    <source>
        <dbReference type="ARBA" id="ARBA00022989"/>
    </source>
</evidence>
<dbReference type="SUPFAM" id="SSF103473">
    <property type="entry name" value="MFS general substrate transporter"/>
    <property type="match status" value="2"/>
</dbReference>
<dbReference type="InterPro" id="IPR036259">
    <property type="entry name" value="MFS_trans_sf"/>
</dbReference>
<feature type="transmembrane region" description="Helical" evidence="8">
    <location>
        <begin position="216"/>
        <end position="245"/>
    </location>
</feature>
<keyword evidence="4 8" id="KW-0812">Transmembrane</keyword>
<evidence type="ECO:0000256" key="8">
    <source>
        <dbReference type="RuleBase" id="RU362056"/>
    </source>
</evidence>
<evidence type="ECO:0000256" key="4">
    <source>
        <dbReference type="ARBA" id="ARBA00022692"/>
    </source>
</evidence>
<keyword evidence="5 8" id="KW-1133">Transmembrane helix</keyword>
<dbReference type="FunCoup" id="A0A1V9XKH5">
    <property type="interactions" value="65"/>
</dbReference>
<dbReference type="PANTHER" id="PTHR11388:SF76">
    <property type="entry name" value="SOLUTE CARRIER ORGANIC ANION TRANSPORTER FAMILY MEMBER"/>
    <property type="match status" value="1"/>
</dbReference>
<evidence type="ECO:0000313" key="10">
    <source>
        <dbReference type="EMBL" id="OQR73913.1"/>
    </source>
</evidence>
<feature type="transmembrane region" description="Helical" evidence="8">
    <location>
        <begin position="118"/>
        <end position="140"/>
    </location>
</feature>
<gene>
    <name evidence="10" type="ORF">BIW11_09430</name>
</gene>
<comment type="subcellular location">
    <subcellularLocation>
        <location evidence="1 8">Cell membrane</location>
        <topology evidence="1 8">Multi-pass membrane protein</topology>
    </subcellularLocation>
</comment>
<dbReference type="OrthoDB" id="5062115at2759"/>
<protein>
    <recommendedName>
        <fullName evidence="8">Solute carrier organic anion transporter family member</fullName>
    </recommendedName>
</protein>
<evidence type="ECO:0000256" key="6">
    <source>
        <dbReference type="ARBA" id="ARBA00023136"/>
    </source>
</evidence>
<reference evidence="10 11" key="1">
    <citation type="journal article" date="2017" name="Gigascience">
        <title>Draft genome of the honey bee ectoparasitic mite, Tropilaelaps mercedesae, is shaped by the parasitic life history.</title>
        <authorList>
            <person name="Dong X."/>
            <person name="Armstrong S.D."/>
            <person name="Xia D."/>
            <person name="Makepeace B.L."/>
            <person name="Darby A.C."/>
            <person name="Kadowaki T."/>
        </authorList>
    </citation>
    <scope>NUCLEOTIDE SEQUENCE [LARGE SCALE GENOMIC DNA]</scope>
    <source>
        <strain evidence="10">Wuxi-XJTLU</strain>
    </source>
</reference>
<keyword evidence="11" id="KW-1185">Reference proteome</keyword>
<accession>A0A1V9XKH5</accession>
<feature type="transmembrane region" description="Helical" evidence="8">
    <location>
        <begin position="257"/>
        <end position="281"/>
    </location>
</feature>
<evidence type="ECO:0000256" key="1">
    <source>
        <dbReference type="ARBA" id="ARBA00004651"/>
    </source>
</evidence>
<dbReference type="InterPro" id="IPR002350">
    <property type="entry name" value="Kazal_dom"/>
</dbReference>
<organism evidence="10 11">
    <name type="scientific">Tropilaelaps mercedesae</name>
    <dbReference type="NCBI Taxonomy" id="418985"/>
    <lineage>
        <taxon>Eukaryota</taxon>
        <taxon>Metazoa</taxon>
        <taxon>Ecdysozoa</taxon>
        <taxon>Arthropoda</taxon>
        <taxon>Chelicerata</taxon>
        <taxon>Arachnida</taxon>
        <taxon>Acari</taxon>
        <taxon>Parasitiformes</taxon>
        <taxon>Mesostigmata</taxon>
        <taxon>Gamasina</taxon>
        <taxon>Dermanyssoidea</taxon>
        <taxon>Laelapidae</taxon>
        <taxon>Tropilaelaps</taxon>
    </lineage>
</organism>
<dbReference type="GO" id="GO:0043252">
    <property type="term" value="P:sodium-independent organic anion transport"/>
    <property type="evidence" value="ECO:0007669"/>
    <property type="project" value="TreeGrafter"/>
</dbReference>
<dbReference type="PANTHER" id="PTHR11388">
    <property type="entry name" value="ORGANIC ANION TRANSPORTER"/>
    <property type="match status" value="1"/>
</dbReference>
<evidence type="ECO:0000256" key="3">
    <source>
        <dbReference type="ARBA" id="ARBA00022475"/>
    </source>
</evidence>
<keyword evidence="8" id="KW-0813">Transport</keyword>
<feature type="transmembrane region" description="Helical" evidence="8">
    <location>
        <begin position="301"/>
        <end position="326"/>
    </location>
</feature>
<dbReference type="GO" id="GO:0015347">
    <property type="term" value="F:sodium-independent organic anion transmembrane transporter activity"/>
    <property type="evidence" value="ECO:0007669"/>
    <property type="project" value="TreeGrafter"/>
</dbReference>
<dbReference type="Proteomes" id="UP000192247">
    <property type="component" value="Unassembled WGS sequence"/>
</dbReference>
<dbReference type="Gene3D" id="1.20.1250.20">
    <property type="entry name" value="MFS general substrate transporter like domains"/>
    <property type="match status" value="1"/>
</dbReference>
<dbReference type="GO" id="GO:0006811">
    <property type="term" value="P:monoatomic ion transport"/>
    <property type="evidence" value="ECO:0007669"/>
    <property type="project" value="UniProtKB-KW"/>
</dbReference>
<keyword evidence="8" id="KW-0406">Ion transport</keyword>
<evidence type="ECO:0000256" key="7">
    <source>
        <dbReference type="ARBA" id="ARBA00023157"/>
    </source>
</evidence>
<feature type="transmembrane region" description="Helical" evidence="8">
    <location>
        <begin position="384"/>
        <end position="402"/>
    </location>
</feature>
<evidence type="ECO:0000313" key="11">
    <source>
        <dbReference type="Proteomes" id="UP000192247"/>
    </source>
</evidence>
<name>A0A1V9XKH5_9ACAR</name>
<feature type="transmembrane region" description="Helical" evidence="8">
    <location>
        <begin position="669"/>
        <end position="691"/>
    </location>
</feature>
<dbReference type="PROSITE" id="PS51465">
    <property type="entry name" value="KAZAL_2"/>
    <property type="match status" value="1"/>
</dbReference>
<feature type="transmembrane region" description="Helical" evidence="8">
    <location>
        <begin position="422"/>
        <end position="446"/>
    </location>
</feature>
<dbReference type="GO" id="GO:0016323">
    <property type="term" value="C:basolateral plasma membrane"/>
    <property type="evidence" value="ECO:0007669"/>
    <property type="project" value="TreeGrafter"/>
</dbReference>
<sequence>MTASRSFKVAPGDLRERECLAHGECDSPNDFLCGVLSWRPTWLQRFVKPIYFTAVYLLFGIFQGAMKTGLNSSMTTIERKFGMSGKMISIVLIMDNITGTVASLAIGYYATKVSRPRILVFGVWLSILACMFFVSPHVLYGGVNTASKEEAVSQTGGRHEGVSKTATQHFTEFCNLQDKLSENNINYTLPEWGYKSVGGSRVKPASAQREGEAASVAIPVLILLSIGNMLNGIGGISFYIAGTTYTDDNVKKKNSPIYFAIIMSLRMLGPLLGVTVNSYFLTLYEHPLNPPSGTSARDPRWIGAWWLPFAVWGAVMAVVSLPLILFPKHIRRQAVDMRRQQDERQAAATGCARKSTPKSLGEKFKRDWEDFCLAIKRLSKNRVYMWKIVGFIFILNGLGGYLMNMPKYIENQYRVSPAKASFLTGSTKVLAMIVAMLVGGMVVRVLRPSARAVCLCGVFADFVNMAVLAAAIFLPCDGWRLSGTETAHDGHLLLETTCNRACQCNNRFQPFCDVNTSKSYFSPCFAGCIGNNLTNIDCSCLGGDFDPTSVLHKEESVSSIWNPANRFVSGFCPNDCNNLIIFIAITTAAKFISTLPRVGSMLVSLRCVDPADKALAIGFTSFLLNVLAAIPYPLIYGTIFDSACLVWGERSGRKGNCWYYENDILRRRFLGLTLFFYGIGTGAMVMMAYYAKDVGDIFKDDDEEEELPMKNKSRLHHLEQPCLHCDDEVNNMLDGGMCASLDAFPWIDDAVDNKGTRVASYN</sequence>
<evidence type="ECO:0000256" key="2">
    <source>
        <dbReference type="ARBA" id="ARBA00009657"/>
    </source>
</evidence>
<feature type="domain" description="Kazal-like" evidence="9">
    <location>
        <begin position="492"/>
        <end position="542"/>
    </location>
</feature>